<sequence length="152" mass="17732">MKKKIIYRGFLGFPLGTFISYTITIIISLIFANGYYSPVVPSLIKQCGNEINAVIIQFVLSGIFGSICCSSSVVWERDDWSILKQSFIHFIIISFTLFPIAYLTHWMERSIIGTITYFAIFIFIYIVIWIIEYSIWKHRVNQINKKIQNKNK</sequence>
<dbReference type="Proteomes" id="UP000473885">
    <property type="component" value="Unassembled WGS sequence"/>
</dbReference>
<organism evidence="2 3">
    <name type="scientific">Clostridium niameyense</name>
    <dbReference type="NCBI Taxonomy" id="1622073"/>
    <lineage>
        <taxon>Bacteria</taxon>
        <taxon>Bacillati</taxon>
        <taxon>Bacillota</taxon>
        <taxon>Clostridia</taxon>
        <taxon>Eubacteriales</taxon>
        <taxon>Clostridiaceae</taxon>
        <taxon>Clostridium</taxon>
    </lineage>
</organism>
<keyword evidence="3" id="KW-1185">Reference proteome</keyword>
<keyword evidence="1" id="KW-0472">Membrane</keyword>
<keyword evidence="1" id="KW-0812">Transmembrane</keyword>
<feature type="transmembrane region" description="Helical" evidence="1">
    <location>
        <begin position="51"/>
        <end position="75"/>
    </location>
</feature>
<feature type="transmembrane region" description="Helical" evidence="1">
    <location>
        <begin position="87"/>
        <end position="105"/>
    </location>
</feature>
<evidence type="ECO:0000313" key="3">
    <source>
        <dbReference type="Proteomes" id="UP000473885"/>
    </source>
</evidence>
<dbReference type="AlphaFoldDB" id="A0A6M0RB79"/>
<feature type="transmembrane region" description="Helical" evidence="1">
    <location>
        <begin position="111"/>
        <end position="136"/>
    </location>
</feature>
<accession>A0A6M0RB79</accession>
<dbReference type="EMBL" id="SXDP01000004">
    <property type="protein sequence ID" value="NEZ47017.1"/>
    <property type="molecule type" value="Genomic_DNA"/>
</dbReference>
<comment type="caution">
    <text evidence="2">The sequence shown here is derived from an EMBL/GenBank/DDBJ whole genome shotgun (WGS) entry which is preliminary data.</text>
</comment>
<dbReference type="RefSeq" id="WP_163249155.1">
    <property type="nucleotide sequence ID" value="NZ_SXDP01000004.1"/>
</dbReference>
<protein>
    <submittedName>
        <fullName evidence="2">DUF3021 domain-containing protein</fullName>
    </submittedName>
</protein>
<reference evidence="2 3" key="1">
    <citation type="submission" date="2019-04" db="EMBL/GenBank/DDBJ databases">
        <title>Genome sequencing of Clostridium botulinum Groups I-IV and Clostridium butyricum.</title>
        <authorList>
            <person name="Brunt J."/>
            <person name="Van Vliet A.H.M."/>
            <person name="Stringer S.C."/>
            <person name="Carter A.T."/>
            <person name="Peck M.W."/>
        </authorList>
    </citation>
    <scope>NUCLEOTIDE SEQUENCE [LARGE SCALE GENOMIC DNA]</scope>
    <source>
        <strain evidence="2 3">IFR 18/094</strain>
    </source>
</reference>
<dbReference type="InterPro" id="IPR021560">
    <property type="entry name" value="DUF3021"/>
</dbReference>
<proteinExistence type="predicted"/>
<dbReference type="Pfam" id="PF11457">
    <property type="entry name" value="DUF3021"/>
    <property type="match status" value="1"/>
</dbReference>
<feature type="transmembrane region" description="Helical" evidence="1">
    <location>
        <begin position="12"/>
        <end position="31"/>
    </location>
</feature>
<evidence type="ECO:0000256" key="1">
    <source>
        <dbReference type="SAM" id="Phobius"/>
    </source>
</evidence>
<evidence type="ECO:0000313" key="2">
    <source>
        <dbReference type="EMBL" id="NEZ47017.1"/>
    </source>
</evidence>
<keyword evidence="1" id="KW-1133">Transmembrane helix</keyword>
<gene>
    <name evidence="2" type="ORF">FDF74_07300</name>
</gene>
<name>A0A6M0RB79_9CLOT</name>